<reference evidence="2 3" key="1">
    <citation type="submission" date="2020-08" db="EMBL/GenBank/DDBJ databases">
        <title>Genomic Encyclopedia of Type Strains, Phase IV (KMG-IV): sequencing the most valuable type-strain genomes for metagenomic binning, comparative biology and taxonomic classification.</title>
        <authorList>
            <person name="Goeker M."/>
        </authorList>
    </citation>
    <scope>NUCLEOTIDE SEQUENCE [LARGE SCALE GENOMIC DNA]</scope>
    <source>
        <strain evidence="2 3">DSM 17075</strain>
    </source>
</reference>
<keyword evidence="3" id="KW-1185">Reference proteome</keyword>
<dbReference type="AlphaFoldDB" id="A0A840DJR3"/>
<proteinExistence type="predicted"/>
<organism evidence="2 3">
    <name type="scientific">Anoxybacteroides voinovskiense</name>
    <dbReference type="NCBI Taxonomy" id="230470"/>
    <lineage>
        <taxon>Bacteria</taxon>
        <taxon>Bacillati</taxon>
        <taxon>Bacillota</taxon>
        <taxon>Bacilli</taxon>
        <taxon>Bacillales</taxon>
        <taxon>Anoxybacillaceae</taxon>
        <taxon>Anoxybacteroides</taxon>
    </lineage>
</organism>
<feature type="domain" description="PurM-like N-terminal" evidence="1">
    <location>
        <begin position="9"/>
        <end position="116"/>
    </location>
</feature>
<dbReference type="Gene3D" id="3.30.1330.10">
    <property type="entry name" value="PurM-like, N-terminal domain"/>
    <property type="match status" value="1"/>
</dbReference>
<gene>
    <name evidence="2" type="ORF">GGR02_000801</name>
</gene>
<dbReference type="RefSeq" id="WP_183183428.1">
    <property type="nucleotide sequence ID" value="NZ_BMNP01000003.1"/>
</dbReference>
<evidence type="ECO:0000259" key="1">
    <source>
        <dbReference type="Pfam" id="PF00586"/>
    </source>
</evidence>
<dbReference type="Proteomes" id="UP000559598">
    <property type="component" value="Unassembled WGS sequence"/>
</dbReference>
<comment type="caution">
    <text evidence="2">The sequence shown here is derived from an EMBL/GenBank/DDBJ whole genome shotgun (WGS) entry which is preliminary data.</text>
</comment>
<dbReference type="InterPro" id="IPR036921">
    <property type="entry name" value="PurM-like_N_sf"/>
</dbReference>
<sequence length="238" mass="25956">MRDVLFLPLSDEEELVIAADGAAAVGLKEDDFVHAPYETVVYFAARVALMEAMCVGAEPIAVVLQNFIGDKYWETLCSGIQQTFSELLISIPIVGSTESNFPTLQSAIGVTVIGKVKRAKKKIKITPKTAKFAVIGEPLVGNDVLERHDRVVPLSLFKHLLQHPAVLELVPVGSKGIAYELRQLLDDNGIVALSYHCALPLDASSGPATSLLVSFLPEEEQAIRTLVKNYFFPIELQL</sequence>
<accession>A0A840DJR3</accession>
<dbReference type="InterPro" id="IPR016188">
    <property type="entry name" value="PurM-like_N"/>
</dbReference>
<dbReference type="EMBL" id="JACIDE010000004">
    <property type="protein sequence ID" value="MBB4073040.1"/>
    <property type="molecule type" value="Genomic_DNA"/>
</dbReference>
<protein>
    <recommendedName>
        <fullName evidence="1">PurM-like N-terminal domain-containing protein</fullName>
    </recommendedName>
</protein>
<dbReference type="Pfam" id="PF00586">
    <property type="entry name" value="AIRS"/>
    <property type="match status" value="1"/>
</dbReference>
<name>A0A840DJR3_9BACL</name>
<evidence type="ECO:0000313" key="3">
    <source>
        <dbReference type="Proteomes" id="UP000559598"/>
    </source>
</evidence>
<evidence type="ECO:0000313" key="2">
    <source>
        <dbReference type="EMBL" id="MBB4073040.1"/>
    </source>
</evidence>